<dbReference type="SUPFAM" id="SSF46785">
    <property type="entry name" value="Winged helix' DNA-binding domain"/>
    <property type="match status" value="1"/>
</dbReference>
<dbReference type="Gene3D" id="1.10.10.10">
    <property type="entry name" value="Winged helix-like DNA-binding domain superfamily/Winged helix DNA-binding domain"/>
    <property type="match status" value="1"/>
</dbReference>
<evidence type="ECO:0000256" key="2">
    <source>
        <dbReference type="ARBA" id="ARBA00023163"/>
    </source>
</evidence>
<reference evidence="4 5" key="1">
    <citation type="submission" date="2018-06" db="EMBL/GenBank/DDBJ databases">
        <title>Azoarcus communis strain SWub3 genome.</title>
        <authorList>
            <person name="Zorraquino Salvo V."/>
            <person name="Toubiana D."/>
            <person name="Blumwald E."/>
        </authorList>
    </citation>
    <scope>NUCLEOTIDE SEQUENCE [LARGE SCALE GENOMIC DNA]</scope>
    <source>
        <strain evidence="4 5">SWub3</strain>
    </source>
</reference>
<dbReference type="RefSeq" id="WP_110522344.1">
    <property type="nucleotide sequence ID" value="NZ_QKOE01000001.1"/>
</dbReference>
<dbReference type="EMBL" id="QKOE01000001">
    <property type="protein sequence ID" value="PZA18043.1"/>
    <property type="molecule type" value="Genomic_DNA"/>
</dbReference>
<dbReference type="GO" id="GO:0003700">
    <property type="term" value="F:DNA-binding transcription factor activity"/>
    <property type="evidence" value="ECO:0007669"/>
    <property type="project" value="InterPro"/>
</dbReference>
<name>A0A323V1Q3_9RHOO</name>
<dbReference type="AlphaFoldDB" id="A0A323V1Q3"/>
<evidence type="ECO:0000259" key="3">
    <source>
        <dbReference type="Pfam" id="PF08220"/>
    </source>
</evidence>
<dbReference type="InterPro" id="IPR036390">
    <property type="entry name" value="WH_DNA-bd_sf"/>
</dbReference>
<dbReference type="OrthoDB" id="8526929at2"/>
<evidence type="ECO:0000256" key="1">
    <source>
        <dbReference type="ARBA" id="ARBA00023015"/>
    </source>
</evidence>
<comment type="caution">
    <text evidence="4">The sequence shown here is derived from an EMBL/GenBank/DDBJ whole genome shotgun (WGS) entry which is preliminary data.</text>
</comment>
<sequence length="157" mass="17946">MDDFDQRFDKAFAMVAFAANRHLVDHMRRMIQELELDLESAMLWGMLAHLNVAHAIRPGAAPSELLSSDGFLLGEHHPVRLTDLVQVSGLPKETVRRKLDKLRQLGKVRRTDNGRWDVLRDGVDDQAYAFTRESVRRLLQTARVIEGILQHARPDQA</sequence>
<keyword evidence="5" id="KW-1185">Reference proteome</keyword>
<gene>
    <name evidence="4" type="ORF">DNK49_00395</name>
</gene>
<feature type="domain" description="HTH deoR-type" evidence="3">
    <location>
        <begin position="72"/>
        <end position="114"/>
    </location>
</feature>
<keyword evidence="1" id="KW-0805">Transcription regulation</keyword>
<organism evidence="4 5">
    <name type="scientific">Parazoarcus communis SWub3 = DSM 12120</name>
    <dbReference type="NCBI Taxonomy" id="1121029"/>
    <lineage>
        <taxon>Bacteria</taxon>
        <taxon>Pseudomonadati</taxon>
        <taxon>Pseudomonadota</taxon>
        <taxon>Betaproteobacteria</taxon>
        <taxon>Rhodocyclales</taxon>
        <taxon>Zoogloeaceae</taxon>
        <taxon>Parazoarcus</taxon>
    </lineage>
</organism>
<dbReference type="InterPro" id="IPR036388">
    <property type="entry name" value="WH-like_DNA-bd_sf"/>
</dbReference>
<protein>
    <recommendedName>
        <fullName evidence="3">HTH deoR-type domain-containing protein</fullName>
    </recommendedName>
</protein>
<dbReference type="Pfam" id="PF08220">
    <property type="entry name" value="HTH_DeoR"/>
    <property type="match status" value="1"/>
</dbReference>
<proteinExistence type="predicted"/>
<evidence type="ECO:0000313" key="4">
    <source>
        <dbReference type="EMBL" id="PZA18043.1"/>
    </source>
</evidence>
<dbReference type="Proteomes" id="UP000248259">
    <property type="component" value="Unassembled WGS sequence"/>
</dbReference>
<evidence type="ECO:0000313" key="5">
    <source>
        <dbReference type="Proteomes" id="UP000248259"/>
    </source>
</evidence>
<accession>A0A323V1Q3</accession>
<keyword evidence="2" id="KW-0804">Transcription</keyword>
<dbReference type="InterPro" id="IPR001034">
    <property type="entry name" value="DeoR_HTH"/>
</dbReference>